<keyword evidence="3" id="KW-0479">Metal-binding</keyword>
<dbReference type="InterPro" id="IPR017896">
    <property type="entry name" value="4Fe4S_Fe-S-bd"/>
</dbReference>
<dbReference type="Pfam" id="PF05199">
    <property type="entry name" value="GMC_oxred_C"/>
    <property type="match status" value="1"/>
</dbReference>
<dbReference type="PANTHER" id="PTHR46056:SF12">
    <property type="entry name" value="LONG-CHAIN-ALCOHOL OXIDASE"/>
    <property type="match status" value="1"/>
</dbReference>
<keyword evidence="6" id="KW-0408">Iron</keyword>
<dbReference type="GO" id="GO:0051536">
    <property type="term" value="F:iron-sulfur cluster binding"/>
    <property type="evidence" value="ECO:0007669"/>
    <property type="project" value="UniProtKB-KW"/>
</dbReference>
<dbReference type="Pfam" id="PF00732">
    <property type="entry name" value="GMC_oxred_N"/>
    <property type="match status" value="1"/>
</dbReference>
<evidence type="ECO:0000256" key="2">
    <source>
        <dbReference type="ARBA" id="ARBA00022630"/>
    </source>
</evidence>
<sequence>MGQASALPSTPHWPDPDALIIGAGASGAAVAWRLASSGLRVVCLEQGDWVDPRRMAALGLDWEDRRLTDFHPDPNVRQLPADYPINDSASAYAPLMFNAVGGSTIHWSAHFPRFHPSDFRVRSLDGVGDDWPLTYEELEPYYNLNDRMIGVSGLAGDPAHPPRSPRQAPPLPLGPLGETIARGFDRLGWHWWPSDSAIISAPYGEGRQPCNNCGPCTLGCPIGASSSTEATYWPLAIRLGVELRTRCRVREITVNRAGQLRGVLYYDADGQLREQTAPVVIVACNGIGTPRLLLNSRSRQFPEGLANRNGIVGKHLMYHAIASVGGIFEDDLESHKGPSAACIFSNEFYETDERRGFVRGYQLQISRQSGPVSVALGPVPARRIPWGRDHHAAFARRFGRYGVIGVTGEDLPEACNEVALDPLLTDAHGIPAPLVRYRLSENSLAMLAHGVARATEALLAAGATETIPNTVANKVGWHLLGTCRMGDDPRRSVVDRWGQAHAVPNLFIVDGSTFVTSAGTNPTTTIQALALRTADYIVRERANLGATAKGGG</sequence>
<dbReference type="SUPFAM" id="SSF54373">
    <property type="entry name" value="FAD-linked reductases, C-terminal domain"/>
    <property type="match status" value="1"/>
</dbReference>
<name>A0A6J4VK66_9BACT</name>
<dbReference type="AlphaFoldDB" id="A0A6J4VK66"/>
<protein>
    <submittedName>
        <fullName evidence="10">Glucose-methanol-choline (GMC) oxidoreductase:NAD binding site</fullName>
    </submittedName>
</protein>
<accession>A0A6J4VK66</accession>
<feature type="domain" description="4Fe-4S ferredoxin-type" evidence="9">
    <location>
        <begin position="200"/>
        <end position="230"/>
    </location>
</feature>
<dbReference type="GO" id="GO:0016614">
    <property type="term" value="F:oxidoreductase activity, acting on CH-OH group of donors"/>
    <property type="evidence" value="ECO:0007669"/>
    <property type="project" value="InterPro"/>
</dbReference>
<evidence type="ECO:0000256" key="3">
    <source>
        <dbReference type="ARBA" id="ARBA00022723"/>
    </source>
</evidence>
<keyword evidence="7" id="KW-0411">Iron-sulfur</keyword>
<organism evidence="10">
    <name type="scientific">uncultured Thermomicrobiales bacterium</name>
    <dbReference type="NCBI Taxonomy" id="1645740"/>
    <lineage>
        <taxon>Bacteria</taxon>
        <taxon>Pseudomonadati</taxon>
        <taxon>Thermomicrobiota</taxon>
        <taxon>Thermomicrobia</taxon>
        <taxon>Thermomicrobiales</taxon>
        <taxon>environmental samples</taxon>
    </lineage>
</organism>
<dbReference type="PROSITE" id="PS00198">
    <property type="entry name" value="4FE4S_FER_1"/>
    <property type="match status" value="1"/>
</dbReference>
<evidence type="ECO:0000259" key="9">
    <source>
        <dbReference type="PROSITE" id="PS51379"/>
    </source>
</evidence>
<evidence type="ECO:0000256" key="4">
    <source>
        <dbReference type="ARBA" id="ARBA00022827"/>
    </source>
</evidence>
<comment type="similarity">
    <text evidence="1">Belongs to the GMC oxidoreductase family.</text>
</comment>
<evidence type="ECO:0000256" key="6">
    <source>
        <dbReference type="ARBA" id="ARBA00023004"/>
    </source>
</evidence>
<dbReference type="InterPro" id="IPR000172">
    <property type="entry name" value="GMC_OxRdtase_N"/>
</dbReference>
<keyword evidence="5" id="KW-0560">Oxidoreductase</keyword>
<proteinExistence type="inferred from homology"/>
<dbReference type="InterPro" id="IPR007867">
    <property type="entry name" value="GMC_OxRtase_C"/>
</dbReference>
<keyword evidence="4" id="KW-0274">FAD</keyword>
<dbReference type="SUPFAM" id="SSF51905">
    <property type="entry name" value="FAD/NAD(P)-binding domain"/>
    <property type="match status" value="1"/>
</dbReference>
<reference evidence="10" key="1">
    <citation type="submission" date="2020-02" db="EMBL/GenBank/DDBJ databases">
        <authorList>
            <person name="Meier V. D."/>
        </authorList>
    </citation>
    <scope>NUCLEOTIDE SEQUENCE</scope>
    <source>
        <strain evidence="10">AVDCRST_MAG18</strain>
    </source>
</reference>
<dbReference type="PROSITE" id="PS51379">
    <property type="entry name" value="4FE4S_FER_2"/>
    <property type="match status" value="1"/>
</dbReference>
<dbReference type="GO" id="GO:0046872">
    <property type="term" value="F:metal ion binding"/>
    <property type="evidence" value="ECO:0007669"/>
    <property type="project" value="UniProtKB-KW"/>
</dbReference>
<feature type="compositionally biased region" description="Pro residues" evidence="8">
    <location>
        <begin position="159"/>
        <end position="173"/>
    </location>
</feature>
<feature type="region of interest" description="Disordered" evidence="8">
    <location>
        <begin position="153"/>
        <end position="174"/>
    </location>
</feature>
<evidence type="ECO:0000256" key="1">
    <source>
        <dbReference type="ARBA" id="ARBA00010790"/>
    </source>
</evidence>
<dbReference type="GO" id="GO:0050660">
    <property type="term" value="F:flavin adenine dinucleotide binding"/>
    <property type="evidence" value="ECO:0007669"/>
    <property type="project" value="InterPro"/>
</dbReference>
<dbReference type="InterPro" id="IPR036188">
    <property type="entry name" value="FAD/NAD-bd_sf"/>
</dbReference>
<evidence type="ECO:0000256" key="5">
    <source>
        <dbReference type="ARBA" id="ARBA00023002"/>
    </source>
</evidence>
<dbReference type="Pfam" id="PF13450">
    <property type="entry name" value="NAD_binding_8"/>
    <property type="match status" value="1"/>
</dbReference>
<evidence type="ECO:0000313" key="10">
    <source>
        <dbReference type="EMBL" id="CAA9581126.1"/>
    </source>
</evidence>
<dbReference type="EMBL" id="CADCWN010000237">
    <property type="protein sequence ID" value="CAA9581126.1"/>
    <property type="molecule type" value="Genomic_DNA"/>
</dbReference>
<dbReference type="InterPro" id="IPR017900">
    <property type="entry name" value="4Fe4S_Fe_S_CS"/>
</dbReference>
<evidence type="ECO:0000256" key="8">
    <source>
        <dbReference type="SAM" id="MobiDB-lite"/>
    </source>
</evidence>
<dbReference type="Gene3D" id="3.50.50.60">
    <property type="entry name" value="FAD/NAD(P)-binding domain"/>
    <property type="match status" value="2"/>
</dbReference>
<gene>
    <name evidence="10" type="ORF">AVDCRST_MAG18-3145</name>
</gene>
<evidence type="ECO:0000256" key="7">
    <source>
        <dbReference type="ARBA" id="ARBA00023014"/>
    </source>
</evidence>
<dbReference type="PANTHER" id="PTHR46056">
    <property type="entry name" value="LONG-CHAIN-ALCOHOL OXIDASE"/>
    <property type="match status" value="1"/>
</dbReference>
<keyword evidence="2" id="KW-0285">Flavoprotein</keyword>